<comment type="caution">
    <text evidence="1">The sequence shown here is derived from an EMBL/GenBank/DDBJ whole genome shotgun (WGS) entry which is preliminary data.</text>
</comment>
<evidence type="ECO:0000313" key="2">
    <source>
        <dbReference type="Proteomes" id="UP000033203"/>
    </source>
</evidence>
<reference evidence="1 2" key="1">
    <citation type="submission" date="2015-01" db="EMBL/GenBank/DDBJ databases">
        <title>Genome of Sphingomonas taxi strain 30a.</title>
        <authorList>
            <person name="Eevers N."/>
            <person name="Van Hamme J."/>
            <person name="Bottos E."/>
            <person name="Weyens N."/>
            <person name="Vangronsveld J."/>
        </authorList>
    </citation>
    <scope>NUCLEOTIDE SEQUENCE [LARGE SCALE GENOMIC DNA]</scope>
    <source>
        <strain evidence="1 2">30a</strain>
    </source>
</reference>
<dbReference type="AlphaFoldDB" id="A0A0D1M9N8"/>
<name>A0A0D1M9N8_9SPHN</name>
<accession>A0A0D1M9N8</accession>
<gene>
    <name evidence="1" type="ORF">SR41_05850</name>
</gene>
<proteinExistence type="predicted"/>
<organism evidence="1 2">
    <name type="scientific">Sphingomonas melonis</name>
    <dbReference type="NCBI Taxonomy" id="152682"/>
    <lineage>
        <taxon>Bacteria</taxon>
        <taxon>Pseudomonadati</taxon>
        <taxon>Pseudomonadota</taxon>
        <taxon>Alphaproteobacteria</taxon>
        <taxon>Sphingomonadales</taxon>
        <taxon>Sphingomonadaceae</taxon>
        <taxon>Sphingomonas</taxon>
    </lineage>
</organism>
<dbReference type="EMBL" id="JXTP01000022">
    <property type="protein sequence ID" value="KIU29005.1"/>
    <property type="molecule type" value="Genomic_DNA"/>
</dbReference>
<evidence type="ECO:0000313" key="1">
    <source>
        <dbReference type="EMBL" id="KIU29005.1"/>
    </source>
</evidence>
<sequence length="129" mass="13346">MSSIIASRTASVAASSVDTKAAADAVAQLLWKLETQLDEAFSTGGELLAALPRARHAANLPAIAGQQAFEVLGQAIMAIGAARGHTVAGHRVIEKIGKQIGYETSFGDERPKPEFAPTGADVSHLRVAA</sequence>
<protein>
    <submittedName>
        <fullName evidence="1">Uncharacterized protein</fullName>
    </submittedName>
</protein>
<dbReference type="PATRIC" id="fig|1549858.7.peg.2916"/>
<dbReference type="Proteomes" id="UP000033203">
    <property type="component" value="Unassembled WGS sequence"/>
</dbReference>